<protein>
    <submittedName>
        <fullName evidence="2">Uncharacterized protein</fullName>
    </submittedName>
</protein>
<dbReference type="AlphaFoldDB" id="A0A5C3M8N4"/>
<dbReference type="Proteomes" id="UP000308652">
    <property type="component" value="Unassembled WGS sequence"/>
</dbReference>
<dbReference type="InterPro" id="IPR049168">
    <property type="entry name" value="Glyco_hydro_134"/>
</dbReference>
<proteinExistence type="predicted"/>
<dbReference type="EMBL" id="ML213597">
    <property type="protein sequence ID" value="TFK40218.1"/>
    <property type="molecule type" value="Genomic_DNA"/>
</dbReference>
<keyword evidence="3" id="KW-1185">Reference proteome</keyword>
<reference evidence="2 3" key="1">
    <citation type="journal article" date="2019" name="Nat. Ecol. Evol.">
        <title>Megaphylogeny resolves global patterns of mushroom evolution.</title>
        <authorList>
            <person name="Varga T."/>
            <person name="Krizsan K."/>
            <person name="Foldi C."/>
            <person name="Dima B."/>
            <person name="Sanchez-Garcia M."/>
            <person name="Sanchez-Ramirez S."/>
            <person name="Szollosi G.J."/>
            <person name="Szarkandi J.G."/>
            <person name="Papp V."/>
            <person name="Albert L."/>
            <person name="Andreopoulos W."/>
            <person name="Angelini C."/>
            <person name="Antonin V."/>
            <person name="Barry K.W."/>
            <person name="Bougher N.L."/>
            <person name="Buchanan P."/>
            <person name="Buyck B."/>
            <person name="Bense V."/>
            <person name="Catcheside P."/>
            <person name="Chovatia M."/>
            <person name="Cooper J."/>
            <person name="Damon W."/>
            <person name="Desjardin D."/>
            <person name="Finy P."/>
            <person name="Geml J."/>
            <person name="Haridas S."/>
            <person name="Hughes K."/>
            <person name="Justo A."/>
            <person name="Karasinski D."/>
            <person name="Kautmanova I."/>
            <person name="Kiss B."/>
            <person name="Kocsube S."/>
            <person name="Kotiranta H."/>
            <person name="LaButti K.M."/>
            <person name="Lechner B.E."/>
            <person name="Liimatainen K."/>
            <person name="Lipzen A."/>
            <person name="Lukacs Z."/>
            <person name="Mihaltcheva S."/>
            <person name="Morgado L.N."/>
            <person name="Niskanen T."/>
            <person name="Noordeloos M.E."/>
            <person name="Ohm R.A."/>
            <person name="Ortiz-Santana B."/>
            <person name="Ovrebo C."/>
            <person name="Racz N."/>
            <person name="Riley R."/>
            <person name="Savchenko A."/>
            <person name="Shiryaev A."/>
            <person name="Soop K."/>
            <person name="Spirin V."/>
            <person name="Szebenyi C."/>
            <person name="Tomsovsky M."/>
            <person name="Tulloss R.E."/>
            <person name="Uehling J."/>
            <person name="Grigoriev I.V."/>
            <person name="Vagvolgyi C."/>
            <person name="Papp T."/>
            <person name="Martin F.M."/>
            <person name="Miettinen O."/>
            <person name="Hibbett D.S."/>
            <person name="Nagy L.G."/>
        </authorList>
    </citation>
    <scope>NUCLEOTIDE SEQUENCE [LARGE SCALE GENOMIC DNA]</scope>
    <source>
        <strain evidence="2 3">CBS 166.37</strain>
    </source>
</reference>
<feature type="chain" id="PRO_5022891717" evidence="1">
    <location>
        <begin position="19"/>
        <end position="200"/>
    </location>
</feature>
<accession>A0A5C3M8N4</accession>
<keyword evidence="1" id="KW-0732">Signal</keyword>
<dbReference type="STRING" id="68775.A0A5C3M8N4"/>
<evidence type="ECO:0000256" key="1">
    <source>
        <dbReference type="SAM" id="SignalP"/>
    </source>
</evidence>
<organism evidence="2 3">
    <name type="scientific">Crucibulum laeve</name>
    <dbReference type="NCBI Taxonomy" id="68775"/>
    <lineage>
        <taxon>Eukaryota</taxon>
        <taxon>Fungi</taxon>
        <taxon>Dikarya</taxon>
        <taxon>Basidiomycota</taxon>
        <taxon>Agaricomycotina</taxon>
        <taxon>Agaricomycetes</taxon>
        <taxon>Agaricomycetidae</taxon>
        <taxon>Agaricales</taxon>
        <taxon>Agaricineae</taxon>
        <taxon>Nidulariaceae</taxon>
        <taxon>Crucibulum</taxon>
    </lineage>
</organism>
<gene>
    <name evidence="2" type="ORF">BDQ12DRAFT_721680</name>
</gene>
<dbReference type="Pfam" id="PF21087">
    <property type="entry name" value="Glyco_hydro_134"/>
    <property type="match status" value="1"/>
</dbReference>
<sequence length="200" mass="21966">MHSYFLCLLAIAPVLVLATPIAPSNVTVKGRSIGNTGSYTVSGLGARKKQLIACGANELDLAIAMMETERMTTDYTYGDGKTSDSFNAGVFKQNWGMLRQSVSRYSGKSANDYNTAAELNSNLCLDISVRHESQNHFGEGLWFAGHRNGASGLANPNTQDIQNYKDGVYWIRNQLYYYNNGKGADMTSDIRFWVDGVPPI</sequence>
<evidence type="ECO:0000313" key="3">
    <source>
        <dbReference type="Proteomes" id="UP000308652"/>
    </source>
</evidence>
<evidence type="ECO:0000313" key="2">
    <source>
        <dbReference type="EMBL" id="TFK40218.1"/>
    </source>
</evidence>
<feature type="signal peptide" evidence="1">
    <location>
        <begin position="1"/>
        <end position="18"/>
    </location>
</feature>
<dbReference type="OrthoDB" id="2888121at2759"/>
<name>A0A5C3M8N4_9AGAR</name>